<evidence type="ECO:0000313" key="8">
    <source>
        <dbReference type="Proteomes" id="UP000316621"/>
    </source>
</evidence>
<gene>
    <name evidence="7" type="ORF">C5167_023255</name>
</gene>
<protein>
    <recommendedName>
        <fullName evidence="6">Fe2OG dioxygenase domain-containing protein</fullName>
    </recommendedName>
</protein>
<dbReference type="Gene3D" id="2.60.120.330">
    <property type="entry name" value="B-lactam Antibiotic, Isopenicillin N Synthase, Chain"/>
    <property type="match status" value="1"/>
</dbReference>
<keyword evidence="2 5" id="KW-0479">Metal-binding</keyword>
<name>A0A4Y7JN85_PAPSO</name>
<dbReference type="InterPro" id="IPR044861">
    <property type="entry name" value="IPNS-like_FE2OG_OXY"/>
</dbReference>
<dbReference type="Proteomes" id="UP000316621">
    <property type="component" value="Chromosome 5"/>
</dbReference>
<accession>A0A4Y7JN85</accession>
<dbReference type="OMA" id="NTCKEAR"/>
<sequence>MGKGIAFSTNFDLFQSKAASWRDTLQMRTGPAPPHFDHIPEICRKELLEWDEQAHRLGETLMGLLSEGLGLEKDRLKEMSCLDARLMVAHYYPYCPEPERTVGIKSHSDPGVLTVLLQDQIGGLQLKHGEDWIDVKPCSGALVINIGDLQMISNDEYKSVEHRVVANSFREPRVSTAVFFNPSKREDNYGPLPELVSADKPAVYKQFTLPEFMRQFFSKELDGKVIDYFKV</sequence>
<dbReference type="PROSITE" id="PS51471">
    <property type="entry name" value="FE2OG_OXY"/>
    <property type="match status" value="1"/>
</dbReference>
<evidence type="ECO:0000256" key="4">
    <source>
        <dbReference type="ARBA" id="ARBA00023004"/>
    </source>
</evidence>
<evidence type="ECO:0000256" key="1">
    <source>
        <dbReference type="ARBA" id="ARBA00008056"/>
    </source>
</evidence>
<organism evidence="7 8">
    <name type="scientific">Papaver somniferum</name>
    <name type="common">Opium poppy</name>
    <dbReference type="NCBI Taxonomy" id="3469"/>
    <lineage>
        <taxon>Eukaryota</taxon>
        <taxon>Viridiplantae</taxon>
        <taxon>Streptophyta</taxon>
        <taxon>Embryophyta</taxon>
        <taxon>Tracheophyta</taxon>
        <taxon>Spermatophyta</taxon>
        <taxon>Magnoliopsida</taxon>
        <taxon>Ranunculales</taxon>
        <taxon>Papaveraceae</taxon>
        <taxon>Papaveroideae</taxon>
        <taxon>Papaver</taxon>
    </lineage>
</organism>
<evidence type="ECO:0000256" key="3">
    <source>
        <dbReference type="ARBA" id="ARBA00023002"/>
    </source>
</evidence>
<dbReference type="EMBL" id="CM010719">
    <property type="protein sequence ID" value="RZC61482.1"/>
    <property type="molecule type" value="Genomic_DNA"/>
</dbReference>
<dbReference type="STRING" id="3469.A0A4Y7JN85"/>
<feature type="domain" description="Fe2OG dioxygenase" evidence="6">
    <location>
        <begin position="77"/>
        <end position="182"/>
    </location>
</feature>
<evidence type="ECO:0000259" key="6">
    <source>
        <dbReference type="PROSITE" id="PS51471"/>
    </source>
</evidence>
<dbReference type="PANTHER" id="PTHR10209:SF751">
    <property type="entry name" value="OS06G0255100 PROTEIN"/>
    <property type="match status" value="1"/>
</dbReference>
<dbReference type="PANTHER" id="PTHR10209">
    <property type="entry name" value="OXIDOREDUCTASE, 2OG-FE II OXYGENASE FAMILY PROTEIN"/>
    <property type="match status" value="1"/>
</dbReference>
<reference evidence="7 8" key="1">
    <citation type="journal article" date="2018" name="Science">
        <title>The opium poppy genome and morphinan production.</title>
        <authorList>
            <person name="Guo L."/>
            <person name="Winzer T."/>
            <person name="Yang X."/>
            <person name="Li Y."/>
            <person name="Ning Z."/>
            <person name="He Z."/>
            <person name="Teodor R."/>
            <person name="Lu Y."/>
            <person name="Bowser T.A."/>
            <person name="Graham I.A."/>
            <person name="Ye K."/>
        </authorList>
    </citation>
    <scope>NUCLEOTIDE SEQUENCE [LARGE SCALE GENOMIC DNA]</scope>
    <source>
        <strain evidence="8">cv. HN1</strain>
        <tissue evidence="7">Leaves</tissue>
    </source>
</reference>
<keyword evidence="8" id="KW-1185">Reference proteome</keyword>
<dbReference type="AlphaFoldDB" id="A0A4Y7JN85"/>
<evidence type="ECO:0000313" key="7">
    <source>
        <dbReference type="EMBL" id="RZC61482.1"/>
    </source>
</evidence>
<dbReference type="InterPro" id="IPR005123">
    <property type="entry name" value="Oxoglu/Fe-dep_dioxygenase_dom"/>
</dbReference>
<keyword evidence="4 5" id="KW-0408">Iron</keyword>
<dbReference type="InterPro" id="IPR027443">
    <property type="entry name" value="IPNS-like_sf"/>
</dbReference>
<dbReference type="SUPFAM" id="SSF51197">
    <property type="entry name" value="Clavaminate synthase-like"/>
    <property type="match status" value="1"/>
</dbReference>
<dbReference type="Pfam" id="PF03171">
    <property type="entry name" value="2OG-FeII_Oxy"/>
    <property type="match status" value="1"/>
</dbReference>
<evidence type="ECO:0000256" key="5">
    <source>
        <dbReference type="RuleBase" id="RU003682"/>
    </source>
</evidence>
<dbReference type="GO" id="GO:0051213">
    <property type="term" value="F:dioxygenase activity"/>
    <property type="evidence" value="ECO:0007669"/>
    <property type="project" value="UniProtKB-ARBA"/>
</dbReference>
<comment type="similarity">
    <text evidence="1 5">Belongs to the iron/ascorbate-dependent oxidoreductase family.</text>
</comment>
<keyword evidence="3 5" id="KW-0560">Oxidoreductase</keyword>
<proteinExistence type="inferred from homology"/>
<evidence type="ECO:0000256" key="2">
    <source>
        <dbReference type="ARBA" id="ARBA00022723"/>
    </source>
</evidence>
<dbReference type="Gramene" id="RZC61482">
    <property type="protein sequence ID" value="RZC61482"/>
    <property type="gene ID" value="C5167_023255"/>
</dbReference>
<dbReference type="GO" id="GO:0046872">
    <property type="term" value="F:metal ion binding"/>
    <property type="evidence" value="ECO:0007669"/>
    <property type="project" value="UniProtKB-KW"/>
</dbReference>